<keyword evidence="1" id="KW-1133">Transmembrane helix</keyword>
<keyword evidence="1" id="KW-0472">Membrane</keyword>
<evidence type="ECO:0000313" key="3">
    <source>
        <dbReference type="Proteomes" id="UP001469749"/>
    </source>
</evidence>
<name>A0ABV1B9I7_9FIRM</name>
<organism evidence="2 3">
    <name type="scientific">Coprococcus intestinihominis</name>
    <dbReference type="NCBI Taxonomy" id="3133154"/>
    <lineage>
        <taxon>Bacteria</taxon>
        <taxon>Bacillati</taxon>
        <taxon>Bacillota</taxon>
        <taxon>Clostridia</taxon>
        <taxon>Lachnospirales</taxon>
        <taxon>Lachnospiraceae</taxon>
        <taxon>Coprococcus</taxon>
    </lineage>
</organism>
<dbReference type="GO" id="GO:0016740">
    <property type="term" value="F:transferase activity"/>
    <property type="evidence" value="ECO:0007669"/>
    <property type="project" value="UniProtKB-KW"/>
</dbReference>
<evidence type="ECO:0000313" key="2">
    <source>
        <dbReference type="EMBL" id="MEQ2367090.1"/>
    </source>
</evidence>
<feature type="transmembrane region" description="Helical" evidence="1">
    <location>
        <begin position="49"/>
        <end position="67"/>
    </location>
</feature>
<dbReference type="EMBL" id="JBBMEK010000542">
    <property type="protein sequence ID" value="MEQ2367090.1"/>
    <property type="molecule type" value="Genomic_DNA"/>
</dbReference>
<comment type="caution">
    <text evidence="2">The sequence shown here is derived from an EMBL/GenBank/DDBJ whole genome shotgun (WGS) entry which is preliminary data.</text>
</comment>
<reference evidence="2 3" key="1">
    <citation type="submission" date="2024-03" db="EMBL/GenBank/DDBJ databases">
        <title>Human intestinal bacterial collection.</title>
        <authorList>
            <person name="Pauvert C."/>
            <person name="Hitch T.C.A."/>
            <person name="Clavel T."/>
        </authorList>
    </citation>
    <scope>NUCLEOTIDE SEQUENCE [LARGE SCALE GENOMIC DNA]</scope>
    <source>
        <strain evidence="2 3">CLA-AA-H190</strain>
    </source>
</reference>
<dbReference type="Proteomes" id="UP001469749">
    <property type="component" value="Unassembled WGS sequence"/>
</dbReference>
<feature type="transmembrane region" description="Helical" evidence="1">
    <location>
        <begin position="105"/>
        <end position="125"/>
    </location>
</feature>
<feature type="transmembrane region" description="Helical" evidence="1">
    <location>
        <begin position="12"/>
        <end position="34"/>
    </location>
</feature>
<keyword evidence="2" id="KW-0808">Transferase</keyword>
<proteinExistence type="predicted"/>
<sequence>MYKRESGGWLKHYDFLLLDMICLQIAFLLSFVVLGRSFNPYSHILYRKMALYLELADVVVVFFFDSFSGVLKKGYYRNFVSTVQHAAIVFALSVLYLFLSKEGQLYSRLSLVITFILYIFITYAVRELRKREMRKQMETGSKQSLFIVTTEDIAGQVVDRMLKNNYARYRMAGMAVIDTEAV</sequence>
<keyword evidence="3" id="KW-1185">Reference proteome</keyword>
<feature type="non-terminal residue" evidence="2">
    <location>
        <position position="182"/>
    </location>
</feature>
<keyword evidence="1" id="KW-0812">Transmembrane</keyword>
<accession>A0ABV1B9I7</accession>
<protein>
    <submittedName>
        <fullName evidence="2">Sugar transferase</fullName>
    </submittedName>
</protein>
<gene>
    <name evidence="2" type="ORF">WMO25_18730</name>
</gene>
<evidence type="ECO:0000256" key="1">
    <source>
        <dbReference type="SAM" id="Phobius"/>
    </source>
</evidence>
<feature type="transmembrane region" description="Helical" evidence="1">
    <location>
        <begin position="79"/>
        <end position="99"/>
    </location>
</feature>